<dbReference type="AlphaFoldDB" id="R0FCR6"/>
<dbReference type="NCBIfam" id="TIGR01640">
    <property type="entry name" value="F_box_assoc_1"/>
    <property type="match status" value="1"/>
</dbReference>
<evidence type="ECO:0000313" key="2">
    <source>
        <dbReference type="EMBL" id="EOA19601.1"/>
    </source>
</evidence>
<dbReference type="InterPro" id="IPR011043">
    <property type="entry name" value="Gal_Oxase/kelch_b-propeller"/>
</dbReference>
<dbReference type="InterPro" id="IPR036047">
    <property type="entry name" value="F-box-like_dom_sf"/>
</dbReference>
<dbReference type="InterPro" id="IPR017451">
    <property type="entry name" value="F-box-assoc_interact_dom"/>
</dbReference>
<feature type="domain" description="F-box" evidence="1">
    <location>
        <begin position="4"/>
        <end position="54"/>
    </location>
</feature>
<dbReference type="OrthoDB" id="1867629at2759"/>
<dbReference type="Gene3D" id="1.20.1280.50">
    <property type="match status" value="1"/>
</dbReference>
<proteinExistence type="predicted"/>
<reference evidence="3" key="1">
    <citation type="journal article" date="2013" name="Nat. Genet.">
        <title>The Capsella rubella genome and the genomic consequences of rapid mating system evolution.</title>
        <authorList>
            <person name="Slotte T."/>
            <person name="Hazzouri K.M."/>
            <person name="Agren J.A."/>
            <person name="Koenig D."/>
            <person name="Maumus F."/>
            <person name="Guo Y.L."/>
            <person name="Steige K."/>
            <person name="Platts A.E."/>
            <person name="Escobar J.S."/>
            <person name="Newman L.K."/>
            <person name="Wang W."/>
            <person name="Mandakova T."/>
            <person name="Vello E."/>
            <person name="Smith L.M."/>
            <person name="Henz S.R."/>
            <person name="Steffen J."/>
            <person name="Takuno S."/>
            <person name="Brandvain Y."/>
            <person name="Coop G."/>
            <person name="Andolfatto P."/>
            <person name="Hu T.T."/>
            <person name="Blanchette M."/>
            <person name="Clark R.M."/>
            <person name="Quesneville H."/>
            <person name="Nordborg M."/>
            <person name="Gaut B.S."/>
            <person name="Lysak M.A."/>
            <person name="Jenkins J."/>
            <person name="Grimwood J."/>
            <person name="Chapman J."/>
            <person name="Prochnik S."/>
            <person name="Shu S."/>
            <person name="Rokhsar D."/>
            <person name="Schmutz J."/>
            <person name="Weigel D."/>
            <person name="Wright S.I."/>
        </authorList>
    </citation>
    <scope>NUCLEOTIDE SEQUENCE [LARGE SCALE GENOMIC DNA]</scope>
    <source>
        <strain evidence="3">cv. Monte Gargano</strain>
    </source>
</reference>
<dbReference type="SUPFAM" id="SSF50965">
    <property type="entry name" value="Galactose oxidase, central domain"/>
    <property type="match status" value="1"/>
</dbReference>
<dbReference type="EMBL" id="KB870810">
    <property type="protein sequence ID" value="EOA19601.1"/>
    <property type="molecule type" value="Genomic_DNA"/>
</dbReference>
<dbReference type="SUPFAM" id="SSF81383">
    <property type="entry name" value="F-box domain"/>
    <property type="match status" value="1"/>
</dbReference>
<evidence type="ECO:0000259" key="1">
    <source>
        <dbReference type="PROSITE" id="PS50181"/>
    </source>
</evidence>
<dbReference type="InterPro" id="IPR006527">
    <property type="entry name" value="F-box-assoc_dom_typ1"/>
</dbReference>
<gene>
    <name evidence="2" type="ORF">CARUB_v10002783mg</name>
</gene>
<dbReference type="PROSITE" id="PS50181">
    <property type="entry name" value="FBOX"/>
    <property type="match status" value="1"/>
</dbReference>
<dbReference type="PANTHER" id="PTHR31672">
    <property type="entry name" value="BNACNNG10540D PROTEIN"/>
    <property type="match status" value="1"/>
</dbReference>
<name>R0FCR6_9BRAS</name>
<organism evidence="2 3">
    <name type="scientific">Capsella rubella</name>
    <dbReference type="NCBI Taxonomy" id="81985"/>
    <lineage>
        <taxon>Eukaryota</taxon>
        <taxon>Viridiplantae</taxon>
        <taxon>Streptophyta</taxon>
        <taxon>Embryophyta</taxon>
        <taxon>Tracheophyta</taxon>
        <taxon>Spermatophyta</taxon>
        <taxon>Magnoliopsida</taxon>
        <taxon>eudicotyledons</taxon>
        <taxon>Gunneridae</taxon>
        <taxon>Pentapetalae</taxon>
        <taxon>rosids</taxon>
        <taxon>malvids</taxon>
        <taxon>Brassicales</taxon>
        <taxon>Brassicaceae</taxon>
        <taxon>Camelineae</taxon>
        <taxon>Capsella</taxon>
    </lineage>
</organism>
<dbReference type="Pfam" id="PF00646">
    <property type="entry name" value="F-box"/>
    <property type="match status" value="1"/>
</dbReference>
<keyword evidence="3" id="KW-1185">Reference proteome</keyword>
<dbReference type="Pfam" id="PF07734">
    <property type="entry name" value="FBA_1"/>
    <property type="match status" value="1"/>
</dbReference>
<accession>R0FCR6</accession>
<dbReference type="InterPro" id="IPR050796">
    <property type="entry name" value="SCF_F-box_component"/>
</dbReference>
<evidence type="ECO:0000313" key="3">
    <source>
        <dbReference type="Proteomes" id="UP000029121"/>
    </source>
</evidence>
<dbReference type="SMART" id="SM00256">
    <property type="entry name" value="FBOX"/>
    <property type="match status" value="1"/>
</dbReference>
<dbReference type="Proteomes" id="UP000029121">
    <property type="component" value="Unassembled WGS sequence"/>
</dbReference>
<dbReference type="CDD" id="cd22157">
    <property type="entry name" value="F-box_AtFBW1-like"/>
    <property type="match status" value="1"/>
</dbReference>
<sequence length="381" mass="43494">MKKSRNILHLPEDLVVEILSRVPAVSLARLRSTSKAWNVLIKDGRLATEHYGNAPKHSLIIMLIAFRVYLVSVDLHQVYNNKVKVASQFSLKDPLYDSFKEVDICNIFHCDGLLLCTTVDNRLVVWNPCSGEVKWIQPRRSNERFTIFALSKSSSNKYKILRINQTLEYGVTSWKILLDWEIYDFTINSWRVVGKLTNSWFIPNMNERGTSVNGNAYWLANSKDLTNMDFLLGFDFSSERFTSVSLPWDDHLPYYHLIALSVTREDQKLCIIASQVMQSSSRDVWIATKIESSTGAASWAKFLSLRLVNKPFYFASGMNFLVEEEDKVLVCRGKMDGVSTCFLHVVGEDNKCIQVDHHDPESTCSLVVSYVPTLVQIQQGS</sequence>
<dbReference type="InterPro" id="IPR001810">
    <property type="entry name" value="F-box_dom"/>
</dbReference>
<dbReference type="KEGG" id="crb:17883258"/>
<protein>
    <recommendedName>
        <fullName evidence="1">F-box domain-containing protein</fullName>
    </recommendedName>
</protein>
<dbReference type="STRING" id="81985.R0FCR6"/>
<dbReference type="PANTHER" id="PTHR31672:SF13">
    <property type="entry name" value="F-BOX PROTEIN CPR30-LIKE"/>
    <property type="match status" value="1"/>
</dbReference>